<dbReference type="CDD" id="cd02966">
    <property type="entry name" value="TlpA_like_family"/>
    <property type="match status" value="1"/>
</dbReference>
<dbReference type="GO" id="GO:0016491">
    <property type="term" value="F:oxidoreductase activity"/>
    <property type="evidence" value="ECO:0007669"/>
    <property type="project" value="InterPro"/>
</dbReference>
<keyword evidence="7" id="KW-1185">Reference proteome</keyword>
<dbReference type="Gene3D" id="3.40.30.10">
    <property type="entry name" value="Glutaredoxin"/>
    <property type="match status" value="1"/>
</dbReference>
<evidence type="ECO:0000256" key="1">
    <source>
        <dbReference type="ARBA" id="ARBA00004196"/>
    </source>
</evidence>
<evidence type="ECO:0000259" key="5">
    <source>
        <dbReference type="PROSITE" id="PS51352"/>
    </source>
</evidence>
<protein>
    <submittedName>
        <fullName evidence="6">TlpA family protein disulfide reductase</fullName>
    </submittedName>
</protein>
<dbReference type="EMBL" id="QTJV01000006">
    <property type="protein sequence ID" value="RFM33533.1"/>
    <property type="molecule type" value="Genomic_DNA"/>
</dbReference>
<evidence type="ECO:0000256" key="3">
    <source>
        <dbReference type="ARBA" id="ARBA00023157"/>
    </source>
</evidence>
<evidence type="ECO:0000313" key="6">
    <source>
        <dbReference type="EMBL" id="RFM33533.1"/>
    </source>
</evidence>
<feature type="domain" description="Thioredoxin" evidence="5">
    <location>
        <begin position="45"/>
        <end position="197"/>
    </location>
</feature>
<dbReference type="InterPro" id="IPR000866">
    <property type="entry name" value="AhpC/TSA"/>
</dbReference>
<comment type="caution">
    <text evidence="6">The sequence shown here is derived from an EMBL/GenBank/DDBJ whole genome shotgun (WGS) entry which is preliminary data.</text>
</comment>
<keyword evidence="3" id="KW-1015">Disulfide bond</keyword>
<dbReference type="GO" id="GO:0016209">
    <property type="term" value="F:antioxidant activity"/>
    <property type="evidence" value="ECO:0007669"/>
    <property type="project" value="InterPro"/>
</dbReference>
<dbReference type="GO" id="GO:0030313">
    <property type="term" value="C:cell envelope"/>
    <property type="evidence" value="ECO:0007669"/>
    <property type="project" value="UniProtKB-SubCell"/>
</dbReference>
<comment type="subcellular location">
    <subcellularLocation>
        <location evidence="1">Cell envelope</location>
    </subcellularLocation>
</comment>
<dbReference type="AlphaFoldDB" id="A0A3E1P026"/>
<dbReference type="GO" id="GO:0017004">
    <property type="term" value="P:cytochrome complex assembly"/>
    <property type="evidence" value="ECO:0007669"/>
    <property type="project" value="UniProtKB-KW"/>
</dbReference>
<evidence type="ECO:0000256" key="2">
    <source>
        <dbReference type="ARBA" id="ARBA00022748"/>
    </source>
</evidence>
<reference evidence="6 7" key="1">
    <citation type="submission" date="2018-08" db="EMBL/GenBank/DDBJ databases">
        <title>Chitinophaga sp. K20C18050901, a novel bacterium isolated from forest soil.</title>
        <authorList>
            <person name="Wang C."/>
        </authorList>
    </citation>
    <scope>NUCLEOTIDE SEQUENCE [LARGE SCALE GENOMIC DNA]</scope>
    <source>
        <strain evidence="6 7">K20C18050901</strain>
    </source>
</reference>
<organism evidence="6 7">
    <name type="scientific">Chitinophaga silvisoli</name>
    <dbReference type="NCBI Taxonomy" id="2291814"/>
    <lineage>
        <taxon>Bacteria</taxon>
        <taxon>Pseudomonadati</taxon>
        <taxon>Bacteroidota</taxon>
        <taxon>Chitinophagia</taxon>
        <taxon>Chitinophagales</taxon>
        <taxon>Chitinophagaceae</taxon>
        <taxon>Chitinophaga</taxon>
    </lineage>
</organism>
<dbReference type="PANTHER" id="PTHR42852">
    <property type="entry name" value="THIOL:DISULFIDE INTERCHANGE PROTEIN DSBE"/>
    <property type="match status" value="1"/>
</dbReference>
<dbReference type="Proteomes" id="UP000261174">
    <property type="component" value="Unassembled WGS sequence"/>
</dbReference>
<evidence type="ECO:0000313" key="7">
    <source>
        <dbReference type="Proteomes" id="UP000261174"/>
    </source>
</evidence>
<evidence type="ECO:0000256" key="4">
    <source>
        <dbReference type="ARBA" id="ARBA00023284"/>
    </source>
</evidence>
<dbReference type="PANTHER" id="PTHR42852:SF6">
    <property type="entry name" value="THIOL:DISULFIDE INTERCHANGE PROTEIN DSBE"/>
    <property type="match status" value="1"/>
</dbReference>
<accession>A0A3E1P026</accession>
<gene>
    <name evidence="6" type="ORF">DXN04_16355</name>
</gene>
<proteinExistence type="predicted"/>
<keyword evidence="2" id="KW-0201">Cytochrome c-type biogenesis</keyword>
<dbReference type="InterPro" id="IPR050553">
    <property type="entry name" value="Thioredoxin_ResA/DsbE_sf"/>
</dbReference>
<dbReference type="InterPro" id="IPR036249">
    <property type="entry name" value="Thioredoxin-like_sf"/>
</dbReference>
<dbReference type="Pfam" id="PF00578">
    <property type="entry name" value="AhpC-TSA"/>
    <property type="match status" value="1"/>
</dbReference>
<dbReference type="PROSITE" id="PS51352">
    <property type="entry name" value="THIOREDOXIN_2"/>
    <property type="match status" value="1"/>
</dbReference>
<dbReference type="SUPFAM" id="SSF52833">
    <property type="entry name" value="Thioredoxin-like"/>
    <property type="match status" value="1"/>
</dbReference>
<dbReference type="InterPro" id="IPR013766">
    <property type="entry name" value="Thioredoxin_domain"/>
</dbReference>
<name>A0A3E1P026_9BACT</name>
<keyword evidence="4" id="KW-0676">Redox-active center</keyword>
<sequence>MVVAEKMMRRWIKNFLKYLTDMRLICILLFMLVSVPAFSNTDSSLHIGDPAPALHVKFVKGKPISRFQKGKVYVLEFWATWCGPCKKAMPHVSEISRKFSGKVEVIGVSVWERDKKDQDINMQVTKFVKSNDSIMDFNVAMEDGDLMAKNWLTPAGVMGIPATMIIDALGQVAWIGAPWDVEMPLAELLQGRYDMKKYALQYKEEQEKNMQMMADYKQAMPMADSIKKLVDASSYSEAMKVYDAALALNPRLKQYLFGNYMIALAVTAPDKGLELLAGMNDTNLMQSAAAALAMRKGLVPGYYKWSLSVLSPLEKEVGAWPLLAGASFNLGDADKAVFYQQQFVDFLTAATNRGPAGYYEGEQQKLKEYKEESRH</sequence>